<name>A0A1L9RZU0_ASPWE</name>
<gene>
    <name evidence="1" type="ORF">ASPWEDRAFT_178309</name>
</gene>
<evidence type="ECO:0000313" key="1">
    <source>
        <dbReference type="EMBL" id="OJJ40456.1"/>
    </source>
</evidence>
<organism evidence="1 2">
    <name type="scientific">Aspergillus wentii DTO 134E9</name>
    <dbReference type="NCBI Taxonomy" id="1073089"/>
    <lineage>
        <taxon>Eukaryota</taxon>
        <taxon>Fungi</taxon>
        <taxon>Dikarya</taxon>
        <taxon>Ascomycota</taxon>
        <taxon>Pezizomycotina</taxon>
        <taxon>Eurotiomycetes</taxon>
        <taxon>Eurotiomycetidae</taxon>
        <taxon>Eurotiales</taxon>
        <taxon>Aspergillaceae</taxon>
        <taxon>Aspergillus</taxon>
        <taxon>Aspergillus subgen. Cremei</taxon>
    </lineage>
</organism>
<dbReference type="OrthoDB" id="76567at2759"/>
<dbReference type="EMBL" id="KV878209">
    <property type="protein sequence ID" value="OJJ40456.1"/>
    <property type="molecule type" value="Genomic_DNA"/>
</dbReference>
<evidence type="ECO:0000313" key="2">
    <source>
        <dbReference type="Proteomes" id="UP000184383"/>
    </source>
</evidence>
<sequence length="79" mass="8883">MDYPVVEVSASTFSTPQALLTQVKKDITQSTRPGEFVYNDVSLAWSRPILDALEEDGEVEASNARINYNSVTKTMWIRT</sequence>
<reference evidence="2" key="1">
    <citation type="journal article" date="2017" name="Genome Biol.">
        <title>Comparative genomics reveals high biological diversity and specific adaptations in the industrially and medically important fungal genus Aspergillus.</title>
        <authorList>
            <person name="de Vries R.P."/>
            <person name="Riley R."/>
            <person name="Wiebenga A."/>
            <person name="Aguilar-Osorio G."/>
            <person name="Amillis S."/>
            <person name="Uchima C.A."/>
            <person name="Anderluh G."/>
            <person name="Asadollahi M."/>
            <person name="Askin M."/>
            <person name="Barry K."/>
            <person name="Battaglia E."/>
            <person name="Bayram O."/>
            <person name="Benocci T."/>
            <person name="Braus-Stromeyer S.A."/>
            <person name="Caldana C."/>
            <person name="Canovas D."/>
            <person name="Cerqueira G.C."/>
            <person name="Chen F."/>
            <person name="Chen W."/>
            <person name="Choi C."/>
            <person name="Clum A."/>
            <person name="Dos Santos R.A."/>
            <person name="Damasio A.R."/>
            <person name="Diallinas G."/>
            <person name="Emri T."/>
            <person name="Fekete E."/>
            <person name="Flipphi M."/>
            <person name="Freyberg S."/>
            <person name="Gallo A."/>
            <person name="Gournas C."/>
            <person name="Habgood R."/>
            <person name="Hainaut M."/>
            <person name="Harispe M.L."/>
            <person name="Henrissat B."/>
            <person name="Hilden K.S."/>
            <person name="Hope R."/>
            <person name="Hossain A."/>
            <person name="Karabika E."/>
            <person name="Karaffa L."/>
            <person name="Karanyi Z."/>
            <person name="Krasevec N."/>
            <person name="Kuo A."/>
            <person name="Kusch H."/>
            <person name="LaButti K."/>
            <person name="Lagendijk E.L."/>
            <person name="Lapidus A."/>
            <person name="Levasseur A."/>
            <person name="Lindquist E."/>
            <person name="Lipzen A."/>
            <person name="Logrieco A.F."/>
            <person name="MacCabe A."/>
            <person name="Maekelae M.R."/>
            <person name="Malavazi I."/>
            <person name="Melin P."/>
            <person name="Meyer V."/>
            <person name="Mielnichuk N."/>
            <person name="Miskei M."/>
            <person name="Molnar A.P."/>
            <person name="Mule G."/>
            <person name="Ngan C.Y."/>
            <person name="Orejas M."/>
            <person name="Orosz E."/>
            <person name="Ouedraogo J.P."/>
            <person name="Overkamp K.M."/>
            <person name="Park H.-S."/>
            <person name="Perrone G."/>
            <person name="Piumi F."/>
            <person name="Punt P.J."/>
            <person name="Ram A.F."/>
            <person name="Ramon A."/>
            <person name="Rauscher S."/>
            <person name="Record E."/>
            <person name="Riano-Pachon D.M."/>
            <person name="Robert V."/>
            <person name="Roehrig J."/>
            <person name="Ruller R."/>
            <person name="Salamov A."/>
            <person name="Salih N.S."/>
            <person name="Samson R.A."/>
            <person name="Sandor E."/>
            <person name="Sanguinetti M."/>
            <person name="Schuetze T."/>
            <person name="Sepcic K."/>
            <person name="Shelest E."/>
            <person name="Sherlock G."/>
            <person name="Sophianopoulou V."/>
            <person name="Squina F.M."/>
            <person name="Sun H."/>
            <person name="Susca A."/>
            <person name="Todd R.B."/>
            <person name="Tsang A."/>
            <person name="Unkles S.E."/>
            <person name="van de Wiele N."/>
            <person name="van Rossen-Uffink D."/>
            <person name="Oliveira J.V."/>
            <person name="Vesth T.C."/>
            <person name="Visser J."/>
            <person name="Yu J.-H."/>
            <person name="Zhou M."/>
            <person name="Andersen M.R."/>
            <person name="Archer D.B."/>
            <person name="Baker S.E."/>
            <person name="Benoit I."/>
            <person name="Brakhage A.A."/>
            <person name="Braus G.H."/>
            <person name="Fischer R."/>
            <person name="Frisvad J.C."/>
            <person name="Goldman G.H."/>
            <person name="Houbraken J."/>
            <person name="Oakley B."/>
            <person name="Pocsi I."/>
            <person name="Scazzocchio C."/>
            <person name="Seiboth B."/>
            <person name="vanKuyk P.A."/>
            <person name="Wortman J."/>
            <person name="Dyer P.S."/>
            <person name="Grigoriev I.V."/>
        </authorList>
    </citation>
    <scope>NUCLEOTIDE SEQUENCE [LARGE SCALE GENOMIC DNA]</scope>
    <source>
        <strain evidence="2">DTO 134E9</strain>
    </source>
</reference>
<dbReference type="RefSeq" id="XP_040694132.1">
    <property type="nucleotide sequence ID" value="XM_040831756.1"/>
</dbReference>
<dbReference type="Proteomes" id="UP000184383">
    <property type="component" value="Unassembled WGS sequence"/>
</dbReference>
<accession>A0A1L9RZU0</accession>
<keyword evidence="2" id="KW-1185">Reference proteome</keyword>
<dbReference type="GeneID" id="63747604"/>
<proteinExistence type="predicted"/>
<protein>
    <submittedName>
        <fullName evidence="1">Uncharacterized protein</fullName>
    </submittedName>
</protein>
<dbReference type="AlphaFoldDB" id="A0A1L9RZU0"/>
<dbReference type="VEuPathDB" id="FungiDB:ASPWEDRAFT_178309"/>